<dbReference type="InterPro" id="IPR011629">
    <property type="entry name" value="CobW-like_C"/>
</dbReference>
<dbReference type="InterPro" id="IPR036627">
    <property type="entry name" value="CobW-likC_sf"/>
</dbReference>
<keyword evidence="2" id="KW-0378">Hydrolase</keyword>
<dbReference type="GO" id="GO:0005737">
    <property type="term" value="C:cytoplasm"/>
    <property type="evidence" value="ECO:0007669"/>
    <property type="project" value="TreeGrafter"/>
</dbReference>
<organism evidence="10 11">
    <name type="scientific">Ambrosiozyma monospora</name>
    <name type="common">Yeast</name>
    <name type="synonym">Endomycopsis monosporus</name>
    <dbReference type="NCBI Taxonomy" id="43982"/>
    <lineage>
        <taxon>Eukaryota</taxon>
        <taxon>Fungi</taxon>
        <taxon>Dikarya</taxon>
        <taxon>Ascomycota</taxon>
        <taxon>Saccharomycotina</taxon>
        <taxon>Pichiomycetes</taxon>
        <taxon>Pichiales</taxon>
        <taxon>Pichiaceae</taxon>
        <taxon>Ambrosiozyma</taxon>
    </lineage>
</organism>
<evidence type="ECO:0000259" key="9">
    <source>
        <dbReference type="Pfam" id="PF07683"/>
    </source>
</evidence>
<dbReference type="SUPFAM" id="SSF90002">
    <property type="entry name" value="Hypothetical protein YjiA, C-terminal domain"/>
    <property type="match status" value="1"/>
</dbReference>
<evidence type="ECO:0000256" key="5">
    <source>
        <dbReference type="ARBA" id="ARBA00023186"/>
    </source>
</evidence>
<evidence type="ECO:0000256" key="6">
    <source>
        <dbReference type="ARBA" id="ARBA00034320"/>
    </source>
</evidence>
<evidence type="ECO:0000313" key="11">
    <source>
        <dbReference type="Proteomes" id="UP001165063"/>
    </source>
</evidence>
<evidence type="ECO:0000256" key="3">
    <source>
        <dbReference type="ARBA" id="ARBA00022833"/>
    </source>
</evidence>
<evidence type="ECO:0000256" key="2">
    <source>
        <dbReference type="ARBA" id="ARBA00022801"/>
    </source>
</evidence>
<keyword evidence="4" id="KW-0342">GTP-binding</keyword>
<dbReference type="PANTHER" id="PTHR13748:SF31">
    <property type="entry name" value="ZINC-REGULATED GTPASE METALLOPROTEIN ACTIVATOR 1A-RELATED"/>
    <property type="match status" value="1"/>
</dbReference>
<comment type="caution">
    <text evidence="10">The sequence shown here is derived from an EMBL/GenBank/DDBJ whole genome shotgun (WGS) entry which is preliminary data.</text>
</comment>
<gene>
    <name evidence="10" type="ORF">Amon01_000230800</name>
</gene>
<accession>A0A9W6YWP6</accession>
<proteinExistence type="inferred from homology"/>
<comment type="catalytic activity">
    <reaction evidence="7">
        <text>GTP + H2O = GDP + phosphate + H(+)</text>
        <dbReference type="Rhea" id="RHEA:19669"/>
        <dbReference type="ChEBI" id="CHEBI:15377"/>
        <dbReference type="ChEBI" id="CHEBI:15378"/>
        <dbReference type="ChEBI" id="CHEBI:37565"/>
        <dbReference type="ChEBI" id="CHEBI:43474"/>
        <dbReference type="ChEBI" id="CHEBI:58189"/>
    </reaction>
    <physiologicalReaction direction="left-to-right" evidence="7">
        <dbReference type="Rhea" id="RHEA:19670"/>
    </physiologicalReaction>
</comment>
<dbReference type="InterPro" id="IPR003495">
    <property type="entry name" value="CobW/HypB/UreG_nucleotide-bd"/>
</dbReference>
<dbReference type="Pfam" id="PF02492">
    <property type="entry name" value="cobW"/>
    <property type="match status" value="1"/>
</dbReference>
<dbReference type="CDD" id="cd03112">
    <property type="entry name" value="CobW-like"/>
    <property type="match status" value="1"/>
</dbReference>
<dbReference type="Gene3D" id="3.30.1220.10">
    <property type="entry name" value="CobW-like, C-terminal domain"/>
    <property type="match status" value="1"/>
</dbReference>
<dbReference type="GO" id="GO:0016787">
    <property type="term" value="F:hydrolase activity"/>
    <property type="evidence" value="ECO:0007669"/>
    <property type="project" value="UniProtKB-KW"/>
</dbReference>
<evidence type="ECO:0000256" key="1">
    <source>
        <dbReference type="ARBA" id="ARBA00022741"/>
    </source>
</evidence>
<dbReference type="Gene3D" id="3.40.50.300">
    <property type="entry name" value="P-loop containing nucleotide triphosphate hydrolases"/>
    <property type="match status" value="1"/>
</dbReference>
<keyword evidence="3" id="KW-0862">Zinc</keyword>
<dbReference type="GO" id="GO:0005525">
    <property type="term" value="F:GTP binding"/>
    <property type="evidence" value="ECO:0007669"/>
    <property type="project" value="UniProtKB-KW"/>
</dbReference>
<evidence type="ECO:0000256" key="4">
    <source>
        <dbReference type="ARBA" id="ARBA00023134"/>
    </source>
</evidence>
<dbReference type="InterPro" id="IPR051316">
    <property type="entry name" value="Zinc-reg_GTPase_activator"/>
</dbReference>
<feature type="domain" description="CobW C-terminal" evidence="9">
    <location>
        <begin position="332"/>
        <end position="398"/>
    </location>
</feature>
<sequence length="405" mass="45646">MTNDDEFLIPELVEDEQDEIVYVKATPEEIKKNKLGNKDKRDEEPILDKKVPVTIITGYLGSGKSTLLNQIAKKGDRKLAVILNEFGDSIGIEKSLTVQDKENGSYEEWLDLGNGCLCCTVKDNGVTAIERLVAKKKGFDHILLETTGLADPAPIATMFWLDDALASNVYIDGVVTVLDSENIEKSLSEVGGHFHGETEAEKVHSKGTTIAHLQIALADSILLNKIDKIEGDGEKMKSLESRVKGINSIAPIYETKFGDIDLDKILDLHAYDHRNIKPLLKENTDFHDPTMTTITLNFPKLKNEKEFAKLEYFLQRLLWREEYEDEQDNHDHSHDMDIHRTKGLVFIGDDYKVIQGVRKTYEIEDGTQDIGDVELDTSKLVFIGKNLQETQLKNQLKSIGEIEAF</sequence>
<dbReference type="PANTHER" id="PTHR13748">
    <property type="entry name" value="COBW-RELATED"/>
    <property type="match status" value="1"/>
</dbReference>
<dbReference type="Proteomes" id="UP001165063">
    <property type="component" value="Unassembled WGS sequence"/>
</dbReference>
<protein>
    <submittedName>
        <fullName evidence="10">Unnamed protein product</fullName>
    </submittedName>
</protein>
<evidence type="ECO:0000259" key="8">
    <source>
        <dbReference type="Pfam" id="PF02492"/>
    </source>
</evidence>
<dbReference type="AlphaFoldDB" id="A0A9W6YWP6"/>
<reference evidence="10" key="1">
    <citation type="submission" date="2023-04" db="EMBL/GenBank/DDBJ databases">
        <title>Ambrosiozyma monospora NBRC 1965.</title>
        <authorList>
            <person name="Ichikawa N."/>
            <person name="Sato H."/>
            <person name="Tonouchi N."/>
        </authorList>
    </citation>
    <scope>NUCLEOTIDE SEQUENCE</scope>
    <source>
        <strain evidence="10">NBRC 1965</strain>
    </source>
</reference>
<dbReference type="Pfam" id="PF07683">
    <property type="entry name" value="CobW_C"/>
    <property type="match status" value="1"/>
</dbReference>
<evidence type="ECO:0000256" key="7">
    <source>
        <dbReference type="ARBA" id="ARBA00049117"/>
    </source>
</evidence>
<comment type="similarity">
    <text evidence="6">Belongs to the SIMIBI class G3E GTPase family. ZNG1 subfamily.</text>
</comment>
<name>A0A9W6YWP6_AMBMO</name>
<dbReference type="InterPro" id="IPR027417">
    <property type="entry name" value="P-loop_NTPase"/>
</dbReference>
<feature type="domain" description="CobW/HypB/UreG nucleotide-binding" evidence="8">
    <location>
        <begin position="52"/>
        <end position="253"/>
    </location>
</feature>
<dbReference type="SUPFAM" id="SSF52540">
    <property type="entry name" value="P-loop containing nucleoside triphosphate hydrolases"/>
    <property type="match status" value="1"/>
</dbReference>
<evidence type="ECO:0000313" key="10">
    <source>
        <dbReference type="EMBL" id="GMG21870.1"/>
    </source>
</evidence>
<keyword evidence="1" id="KW-0547">Nucleotide-binding</keyword>
<dbReference type="EMBL" id="BSXU01000827">
    <property type="protein sequence ID" value="GMG21870.1"/>
    <property type="molecule type" value="Genomic_DNA"/>
</dbReference>
<dbReference type="OrthoDB" id="258627at2759"/>
<keyword evidence="5" id="KW-0143">Chaperone</keyword>
<keyword evidence="11" id="KW-1185">Reference proteome</keyword>